<dbReference type="InterPro" id="IPR011547">
    <property type="entry name" value="SLC26A/SulP_dom"/>
</dbReference>
<keyword evidence="2 5" id="KW-0812">Transmembrane</keyword>
<feature type="transmembrane region" description="Helical" evidence="5">
    <location>
        <begin position="340"/>
        <end position="357"/>
    </location>
</feature>
<keyword evidence="8" id="KW-1185">Reference proteome</keyword>
<feature type="transmembrane region" description="Helical" evidence="5">
    <location>
        <begin position="21"/>
        <end position="38"/>
    </location>
</feature>
<organism evidence="7 8">
    <name type="scientific">Wenyingzhuangia marina</name>
    <dbReference type="NCBI Taxonomy" id="1195760"/>
    <lineage>
        <taxon>Bacteria</taxon>
        <taxon>Pseudomonadati</taxon>
        <taxon>Bacteroidota</taxon>
        <taxon>Flavobacteriia</taxon>
        <taxon>Flavobacteriales</taxon>
        <taxon>Flavobacteriaceae</taxon>
        <taxon>Wenyingzhuangia</taxon>
    </lineage>
</organism>
<feature type="transmembrane region" description="Helical" evidence="5">
    <location>
        <begin position="281"/>
        <end position="303"/>
    </location>
</feature>
<evidence type="ECO:0000259" key="6">
    <source>
        <dbReference type="Pfam" id="PF00916"/>
    </source>
</evidence>
<feature type="transmembrane region" description="Helical" evidence="5">
    <location>
        <begin position="315"/>
        <end position="333"/>
    </location>
</feature>
<protein>
    <submittedName>
        <fullName evidence="7">Sulfate permease, MFS superfamily</fullName>
    </submittedName>
</protein>
<dbReference type="Proteomes" id="UP000184109">
    <property type="component" value="Unassembled WGS sequence"/>
</dbReference>
<evidence type="ECO:0000256" key="3">
    <source>
        <dbReference type="ARBA" id="ARBA00022989"/>
    </source>
</evidence>
<keyword evidence="4 5" id="KW-0472">Membrane</keyword>
<feature type="domain" description="SLC26A/SulP transporter" evidence="6">
    <location>
        <begin position="16"/>
        <end position="367"/>
    </location>
</feature>
<dbReference type="OrthoDB" id="9769739at2"/>
<accession>A0A1M5SC39</accession>
<proteinExistence type="predicted"/>
<feature type="transmembrane region" description="Helical" evidence="5">
    <location>
        <begin position="89"/>
        <end position="109"/>
    </location>
</feature>
<evidence type="ECO:0000313" key="7">
    <source>
        <dbReference type="EMBL" id="SHH36039.1"/>
    </source>
</evidence>
<dbReference type="AlphaFoldDB" id="A0A1M5SC39"/>
<evidence type="ECO:0000256" key="1">
    <source>
        <dbReference type="ARBA" id="ARBA00004141"/>
    </source>
</evidence>
<feature type="transmembrane region" description="Helical" evidence="5">
    <location>
        <begin position="155"/>
        <end position="174"/>
    </location>
</feature>
<sequence>MKLFNVNYYLFKKNIKKDFSASIVVFLVALPLCLGIALASGAPLYSGIISGIIGGIVVGSISNSALGVSGPAAGLAVIVLHAISDLGSFEIFLVSIIIAGLLQLIMGLLKAGIIAYYFPSSVIKGMLAGIGILIFYKQIPNAIGITSLNEISNGIHLNVTIITLISLGILLFWQTRFIQKIGFLAAIPGALLAVIVGILLQLFSLPIENDFLVKIPIATSPAEFFNNFTFPDFGTGLTNPKVYTTAIVIAVVASLETLLCVEASDKQDPKKRTTSTNKELIAQGIGNMCAGIVGGLPVTQVIVRSSANQQAGGQSKASTIFHGILLFISILLIPTLLNKIPLATLAAILLIIGYKLASPSNFKKMYNQGWDQFLPFIVTIVGIVTTDLLIGIGLGITVAICVVLRNNYKIPYLLEKDTDGLIHTYFIELSEDVTFLNKASILKMLDKIPAKSKVEINATKTQFIHNDVIEIIQDFVIKASNKEIQLTVIDLDLHKQGKPLPHYKIIKT</sequence>
<feature type="transmembrane region" description="Helical" evidence="5">
    <location>
        <begin position="181"/>
        <end position="203"/>
    </location>
</feature>
<keyword evidence="3 5" id="KW-1133">Transmembrane helix</keyword>
<gene>
    <name evidence="7" type="ORF">SAMN05444281_0231</name>
</gene>
<feature type="transmembrane region" description="Helical" evidence="5">
    <location>
        <begin position="116"/>
        <end position="135"/>
    </location>
</feature>
<dbReference type="EMBL" id="FQXQ01000001">
    <property type="protein sequence ID" value="SHH36039.1"/>
    <property type="molecule type" value="Genomic_DNA"/>
</dbReference>
<dbReference type="GO" id="GO:0055085">
    <property type="term" value="P:transmembrane transport"/>
    <property type="evidence" value="ECO:0007669"/>
    <property type="project" value="InterPro"/>
</dbReference>
<evidence type="ECO:0000256" key="4">
    <source>
        <dbReference type="ARBA" id="ARBA00023136"/>
    </source>
</evidence>
<dbReference type="RefSeq" id="WP_073117845.1">
    <property type="nucleotide sequence ID" value="NZ_BMEN01000001.1"/>
</dbReference>
<dbReference type="STRING" id="1195760.SAMN05444281_0231"/>
<evidence type="ECO:0000256" key="2">
    <source>
        <dbReference type="ARBA" id="ARBA00022692"/>
    </source>
</evidence>
<feature type="transmembrane region" description="Helical" evidence="5">
    <location>
        <begin position="377"/>
        <end position="404"/>
    </location>
</feature>
<comment type="subcellular location">
    <subcellularLocation>
        <location evidence="1">Membrane</location>
        <topology evidence="1">Multi-pass membrane protein</topology>
    </subcellularLocation>
</comment>
<dbReference type="GO" id="GO:0016020">
    <property type="term" value="C:membrane"/>
    <property type="evidence" value="ECO:0007669"/>
    <property type="project" value="UniProtKB-SubCell"/>
</dbReference>
<dbReference type="InterPro" id="IPR001902">
    <property type="entry name" value="SLC26A/SulP_fam"/>
</dbReference>
<feature type="transmembrane region" description="Helical" evidence="5">
    <location>
        <begin position="44"/>
        <end position="61"/>
    </location>
</feature>
<reference evidence="8" key="1">
    <citation type="submission" date="2016-11" db="EMBL/GenBank/DDBJ databases">
        <authorList>
            <person name="Varghese N."/>
            <person name="Submissions S."/>
        </authorList>
    </citation>
    <scope>NUCLEOTIDE SEQUENCE [LARGE SCALE GENOMIC DNA]</scope>
    <source>
        <strain evidence="8">DSM 100572</strain>
    </source>
</reference>
<dbReference type="Pfam" id="PF00916">
    <property type="entry name" value="Sulfate_transp"/>
    <property type="match status" value="1"/>
</dbReference>
<evidence type="ECO:0000256" key="5">
    <source>
        <dbReference type="SAM" id="Phobius"/>
    </source>
</evidence>
<evidence type="ECO:0000313" key="8">
    <source>
        <dbReference type="Proteomes" id="UP000184109"/>
    </source>
</evidence>
<name>A0A1M5SC39_9FLAO</name>
<dbReference type="PANTHER" id="PTHR11814">
    <property type="entry name" value="SULFATE TRANSPORTER"/>
    <property type="match status" value="1"/>
</dbReference>
<feature type="transmembrane region" description="Helical" evidence="5">
    <location>
        <begin position="242"/>
        <end position="261"/>
    </location>
</feature>